<dbReference type="Proteomes" id="UP001620626">
    <property type="component" value="Unassembled WGS sequence"/>
</dbReference>
<organism evidence="3 4">
    <name type="scientific">Heterodera trifolii</name>
    <dbReference type="NCBI Taxonomy" id="157864"/>
    <lineage>
        <taxon>Eukaryota</taxon>
        <taxon>Metazoa</taxon>
        <taxon>Ecdysozoa</taxon>
        <taxon>Nematoda</taxon>
        <taxon>Chromadorea</taxon>
        <taxon>Rhabditida</taxon>
        <taxon>Tylenchina</taxon>
        <taxon>Tylenchomorpha</taxon>
        <taxon>Tylenchoidea</taxon>
        <taxon>Heteroderidae</taxon>
        <taxon>Heteroderinae</taxon>
        <taxon>Heterodera</taxon>
    </lineage>
</organism>
<sequence>MAPRKQNEQLLDEIQNSDDDVKLVDSQSSHAEERPVLKKRGRKSRWEKLLEDVNNAKKSNPAEVEVAEVDEHKAANVFDYPTIFWKLARPKYGVFTFMCNDCRNENFKRGDKRFLLNTGSGQEKLEFTQTFCHDCAKLNFDCTDLIMKHQKKDDGPQKNGGRNSYFKTENNTPGFVGNKTNKFKVHLPKKLVFDGPGWMVGMSGIIYPNSWATVGTLEKQYVVVHLRDGRKFRFRVPRGSFLSPQQLERGMHHGMVSEMERHLTRKRSIQYPDEGEILDMEVVEEEEAEEAPINPLKNRTKLAQLSLKHERDKKEREEEDKRRQQREEQLRKQREEQLRKQREEQQRKQQEEQQRKQREEQQRKQREEQQRKQQGEQQQKQREKEQEKARKSEAERLANEKKTEKERLAKEEEERLAKKKAEDERLAREKKEKEDERLAKKAEEDRLARLKQRELELLKELKPWRGGYMRLVHGKDPTPDVHYLHEKDDYHFVNAVHKYIVRHPEQPWDSPSEVFDENYELKTREEKNELIELVKGFRFYFADELGRFTLRIFSDKISHITLTDQLAYVLGYEQQQEIHNEDQAKYAVDLAGGVSHLCIYLNSGIIESMIFGNTFANLLQVIAVEGTSGSVVEKDFQSPLFHKIVAREVDVLDVEIRTLTGREVPFEFGQVVLTLQFKKQGGSISYFEGAPTFQRGYGYFLGIPRQKGAGVGAVLRNLWRYLRPMIAAAKPYATNIAAEVGKEGLERGARVLGEAARGGDVKEALLAEGREGMKTLLDKASSSLQKGRGRRRRKRGTKAEIILKPSYIIHPITSYIDLSKVFVCTEFKVKKIAEDGVIVDMPANAAVGLIQMPGATFIRNLKVHINQREVYDSNQLYSYKVYLDTELSYPAAAKDAYFGVAGYFRDSDPTKVNEKRKKAVEESKSFQAISKLSADIFNQDLYMISNVEIDIELALQSDDFMIHQDTANKDKYTVEIVDCRLIVKTVDLMDGLSLDIARKLDTEPARYGIRKSFMKSLFITGGRYDFSANLFTEEVPRRVVIGLVSNQNYIGHNQKNPFYFNHHNVSATWQLVMNQIIQVRDIELTASGRTYPQYPYNLDYKNNRYVRAYHDAQEHLGMACTTESNGISYSMFKTAYCLYVFQMTNAQEDSPGFELIKEGCTAVNIRFTEAVPNEGVTLIAMSLNYSSENILMDVPPRDGIVMCFPEVIEKSPINFLFCLVYLFGAAGAAAVGFYLFLRERRIRNGQQIHR</sequence>
<evidence type="ECO:0000256" key="2">
    <source>
        <dbReference type="SAM" id="Phobius"/>
    </source>
</evidence>
<reference evidence="3 4" key="1">
    <citation type="submission" date="2024-10" db="EMBL/GenBank/DDBJ databases">
        <authorList>
            <person name="Kim D."/>
        </authorList>
    </citation>
    <scope>NUCLEOTIDE SEQUENCE [LARGE SCALE GENOMIC DNA]</scope>
    <source>
        <strain evidence="3">BH-2024</strain>
    </source>
</reference>
<accession>A0ABD2L6S3</accession>
<comment type="caution">
    <text evidence="3">The sequence shown here is derived from an EMBL/GenBank/DDBJ whole genome shotgun (WGS) entry which is preliminary data.</text>
</comment>
<feature type="transmembrane region" description="Helical" evidence="2">
    <location>
        <begin position="1213"/>
        <end position="1237"/>
    </location>
</feature>
<keyword evidence="2" id="KW-1133">Transmembrane helix</keyword>
<dbReference type="PANTHER" id="PTHR23409:SF21">
    <property type="entry name" value="CAPSID PROTEIN"/>
    <property type="match status" value="1"/>
</dbReference>
<dbReference type="PANTHER" id="PTHR23409">
    <property type="entry name" value="RIBONUCLEOSIDE-DIPHOSPHATE REDUCTASE SMALL CHAIN"/>
    <property type="match status" value="1"/>
</dbReference>
<evidence type="ECO:0000256" key="1">
    <source>
        <dbReference type="SAM" id="MobiDB-lite"/>
    </source>
</evidence>
<gene>
    <name evidence="3" type="ORF">niasHT_014800</name>
</gene>
<proteinExistence type="predicted"/>
<dbReference type="InterPro" id="IPR000358">
    <property type="entry name" value="RNR_small_fam"/>
</dbReference>
<protein>
    <submittedName>
        <fullName evidence="3">Uncharacterized protein</fullName>
    </submittedName>
</protein>
<dbReference type="AlphaFoldDB" id="A0ABD2L6S3"/>
<evidence type="ECO:0000313" key="4">
    <source>
        <dbReference type="Proteomes" id="UP001620626"/>
    </source>
</evidence>
<keyword evidence="2" id="KW-0812">Transmembrane</keyword>
<dbReference type="EMBL" id="JBICBT010000528">
    <property type="protein sequence ID" value="KAL3110863.1"/>
    <property type="molecule type" value="Genomic_DNA"/>
</dbReference>
<feature type="region of interest" description="Disordered" evidence="1">
    <location>
        <begin position="1"/>
        <end position="42"/>
    </location>
</feature>
<feature type="region of interest" description="Disordered" evidence="1">
    <location>
        <begin position="284"/>
        <end position="441"/>
    </location>
</feature>
<evidence type="ECO:0000313" key="3">
    <source>
        <dbReference type="EMBL" id="KAL3110863.1"/>
    </source>
</evidence>
<feature type="compositionally biased region" description="Basic and acidic residues" evidence="1">
    <location>
        <begin position="307"/>
        <end position="441"/>
    </location>
</feature>
<feature type="region of interest" description="Disordered" evidence="1">
    <location>
        <begin position="151"/>
        <end position="171"/>
    </location>
</feature>
<dbReference type="CDD" id="cd22265">
    <property type="entry name" value="UDM1_RNF168"/>
    <property type="match status" value="1"/>
</dbReference>
<feature type="compositionally biased region" description="Polar residues" evidence="1">
    <location>
        <begin position="160"/>
        <end position="171"/>
    </location>
</feature>
<keyword evidence="2" id="KW-0472">Membrane</keyword>
<keyword evidence="4" id="KW-1185">Reference proteome</keyword>
<name>A0ABD2L6S3_9BILA</name>